<feature type="compositionally biased region" description="Basic and acidic residues" evidence="2">
    <location>
        <begin position="12"/>
        <end position="29"/>
    </location>
</feature>
<protein>
    <submittedName>
        <fullName evidence="4">GRIP domain-containing protein</fullName>
    </submittedName>
</protein>
<dbReference type="WBParaSite" id="maker-uti_cns_0003576-snap-gene-0.11-mRNA-1">
    <property type="protein sequence ID" value="maker-uti_cns_0003576-snap-gene-0.11-mRNA-1"/>
    <property type="gene ID" value="maker-uti_cns_0003576-snap-gene-0.11"/>
</dbReference>
<evidence type="ECO:0000313" key="3">
    <source>
        <dbReference type="Proteomes" id="UP000095280"/>
    </source>
</evidence>
<accession>A0A1I8GXN0</accession>
<keyword evidence="3" id="KW-1185">Reference proteome</keyword>
<name>A0A1I8GXN0_9PLAT</name>
<evidence type="ECO:0000256" key="1">
    <source>
        <dbReference type="SAM" id="Coils"/>
    </source>
</evidence>
<dbReference type="Proteomes" id="UP000095280">
    <property type="component" value="Unplaced"/>
</dbReference>
<evidence type="ECO:0000313" key="4">
    <source>
        <dbReference type="WBParaSite" id="maker-uti_cns_0003576-snap-gene-0.11-mRNA-1"/>
    </source>
</evidence>
<proteinExistence type="predicted"/>
<organism evidence="3 4">
    <name type="scientific">Macrostomum lignano</name>
    <dbReference type="NCBI Taxonomy" id="282301"/>
    <lineage>
        <taxon>Eukaryota</taxon>
        <taxon>Metazoa</taxon>
        <taxon>Spiralia</taxon>
        <taxon>Lophotrochozoa</taxon>
        <taxon>Platyhelminthes</taxon>
        <taxon>Rhabditophora</taxon>
        <taxon>Macrostomorpha</taxon>
        <taxon>Macrostomida</taxon>
        <taxon>Macrostomidae</taxon>
        <taxon>Macrostomum</taxon>
    </lineage>
</organism>
<keyword evidence="1" id="KW-0175">Coiled coil</keyword>
<feature type="region of interest" description="Disordered" evidence="2">
    <location>
        <begin position="1"/>
        <end position="29"/>
    </location>
</feature>
<dbReference type="AlphaFoldDB" id="A0A1I8GXN0"/>
<feature type="coiled-coil region" evidence="1">
    <location>
        <begin position="102"/>
        <end position="143"/>
    </location>
</feature>
<sequence length="274" mass="30724">QQQQQQPLGVAHEVRAKLESERAGREADAELRQELHRRQVDVDRLHNSLDRLQRQNVQTKAYLVAALEKGESQASELMQIMEEDRAVLQATRQENLELRSRVESDSRDIAGLESRLGELEQLLQSVQQENRRLAQQLQATSARLDRQQQPQSGVYFNDDYSIGGGSGGHFVGSASAETARLRREAVNQRLKAELNTATASSIWQGYEALNSFRSRSGEDSVPKQRALERSLTGALDDYVTARELGASARRYADELLAKYSKELQQCSSSNGAQQ</sequence>
<reference evidence="4" key="1">
    <citation type="submission" date="2016-11" db="UniProtKB">
        <authorList>
            <consortium name="WormBaseParasite"/>
        </authorList>
    </citation>
    <scope>IDENTIFICATION</scope>
</reference>
<evidence type="ECO:0000256" key="2">
    <source>
        <dbReference type="SAM" id="MobiDB-lite"/>
    </source>
</evidence>